<keyword evidence="2" id="KW-1185">Reference proteome</keyword>
<dbReference type="OrthoDB" id="7700818at2759"/>
<proteinExistence type="predicted"/>
<dbReference type="InParanoid" id="E2BLF2"/>
<accession>E2BLF2</accession>
<gene>
    <name evidence="1" type="ORF">EAI_15439</name>
</gene>
<organism evidence="2">
    <name type="scientific">Harpegnathos saltator</name>
    <name type="common">Jerdon's jumping ant</name>
    <dbReference type="NCBI Taxonomy" id="610380"/>
    <lineage>
        <taxon>Eukaryota</taxon>
        <taxon>Metazoa</taxon>
        <taxon>Ecdysozoa</taxon>
        <taxon>Arthropoda</taxon>
        <taxon>Hexapoda</taxon>
        <taxon>Insecta</taxon>
        <taxon>Pterygota</taxon>
        <taxon>Neoptera</taxon>
        <taxon>Endopterygota</taxon>
        <taxon>Hymenoptera</taxon>
        <taxon>Apocrita</taxon>
        <taxon>Aculeata</taxon>
        <taxon>Formicoidea</taxon>
        <taxon>Formicidae</taxon>
        <taxon>Ponerinae</taxon>
        <taxon>Ponerini</taxon>
        <taxon>Harpegnathos</taxon>
    </lineage>
</organism>
<reference evidence="1 2" key="1">
    <citation type="journal article" date="2010" name="Science">
        <title>Genomic comparison of the ants Camponotus floridanus and Harpegnathos saltator.</title>
        <authorList>
            <person name="Bonasio R."/>
            <person name="Zhang G."/>
            <person name="Ye C."/>
            <person name="Mutti N.S."/>
            <person name="Fang X."/>
            <person name="Qin N."/>
            <person name="Donahue G."/>
            <person name="Yang P."/>
            <person name="Li Q."/>
            <person name="Li C."/>
            <person name="Zhang P."/>
            <person name="Huang Z."/>
            <person name="Berger S.L."/>
            <person name="Reinberg D."/>
            <person name="Wang J."/>
            <person name="Liebig J."/>
        </authorList>
    </citation>
    <scope>NUCLEOTIDE SEQUENCE [LARGE SCALE GENOMIC DNA]</scope>
    <source>
        <strain evidence="1 2">R22 G/1</strain>
    </source>
</reference>
<name>E2BLF2_HARSA</name>
<evidence type="ECO:0000313" key="2">
    <source>
        <dbReference type="Proteomes" id="UP000008237"/>
    </source>
</evidence>
<evidence type="ECO:0000313" key="1">
    <source>
        <dbReference type="EMBL" id="EFN83504.1"/>
    </source>
</evidence>
<sequence>MATTPEHVAAHFGNFYGLWGNAKKKTPCESRRGNVLGAEETAATGGRRRSEFTRRMVHRLQRASDTGNYARQVSTLLKETVEPPNFRLSPFLSENSIPNGSRGISDYPLWYKKPHEIPLVFSNPIAQADA</sequence>
<protein>
    <submittedName>
        <fullName evidence="1">Uncharacterized protein</fullName>
    </submittedName>
</protein>
<dbReference type="AlphaFoldDB" id="E2BLF2"/>
<dbReference type="Proteomes" id="UP000008237">
    <property type="component" value="Unassembled WGS sequence"/>
</dbReference>
<dbReference type="OMA" id="DYPLWYK"/>
<dbReference type="EMBL" id="GL449017">
    <property type="protein sequence ID" value="EFN83504.1"/>
    <property type="molecule type" value="Genomic_DNA"/>
</dbReference>